<dbReference type="KEGG" id="mesg:MLAUSG7_0675"/>
<organism evidence="1 2">
    <name type="scientific">Methanocaldococcus lauensis</name>
    <dbReference type="NCBI Taxonomy" id="2546128"/>
    <lineage>
        <taxon>Archaea</taxon>
        <taxon>Methanobacteriati</taxon>
        <taxon>Methanobacteriota</taxon>
        <taxon>Methanomada group</taxon>
        <taxon>Methanococci</taxon>
        <taxon>Methanococcales</taxon>
        <taxon>Methanocaldococcaceae</taxon>
        <taxon>Methanocaldococcus</taxon>
    </lineage>
</organism>
<dbReference type="Proteomes" id="UP000679213">
    <property type="component" value="Chromosome I"/>
</dbReference>
<evidence type="ECO:0000313" key="1">
    <source>
        <dbReference type="EMBL" id="CAB3288336.1"/>
    </source>
</evidence>
<dbReference type="SMR" id="A0A8D6SVF1"/>
<keyword evidence="2" id="KW-1185">Reference proteome</keyword>
<name>A0A8D6SVF1_9EURY</name>
<accession>A0A8D6SVF1</accession>
<protein>
    <submittedName>
        <fullName evidence="1">Uncharacterized protein</fullName>
    </submittedName>
</protein>
<dbReference type="RefSeq" id="WP_214400530.1">
    <property type="nucleotide sequence ID" value="NZ_LR792632.1"/>
</dbReference>
<proteinExistence type="predicted"/>
<gene>
    <name evidence="1" type="ORF">MLAUSG7_0675</name>
</gene>
<reference evidence="1 2" key="1">
    <citation type="submission" date="2020-04" db="EMBL/GenBank/DDBJ databases">
        <authorList>
            <consortium name="Genoscope - CEA"/>
            <person name="William W."/>
        </authorList>
    </citation>
    <scope>NUCLEOTIDE SEQUENCE [LARGE SCALE GENOMIC DNA]</scope>
    <source>
        <strain evidence="1 2">SG7</strain>
    </source>
</reference>
<sequence>MGVVEIRVKVPDGMEERFIKIVKEIAKFYNTKNHLFKLLEELKGSIKTDKSWKDLKVEAHEQSFCR</sequence>
<dbReference type="EMBL" id="LR792632">
    <property type="protein sequence ID" value="CAB3288336.1"/>
    <property type="molecule type" value="Genomic_DNA"/>
</dbReference>
<evidence type="ECO:0000313" key="2">
    <source>
        <dbReference type="Proteomes" id="UP000679213"/>
    </source>
</evidence>
<dbReference type="GeneID" id="65883480"/>
<dbReference type="AlphaFoldDB" id="A0A8D6SVF1"/>